<reference evidence="4" key="1">
    <citation type="journal article" date="2019" name="Int. J. Syst. Evol. Microbiol.">
        <title>The Global Catalogue of Microorganisms (GCM) 10K type strain sequencing project: providing services to taxonomists for standard genome sequencing and annotation.</title>
        <authorList>
            <consortium name="The Broad Institute Genomics Platform"/>
            <consortium name="The Broad Institute Genome Sequencing Center for Infectious Disease"/>
            <person name="Wu L."/>
            <person name="Ma J."/>
        </authorList>
    </citation>
    <scope>NUCLEOTIDE SEQUENCE [LARGE SCALE GENOMIC DNA]</scope>
    <source>
        <strain evidence="4">CGMCC 1.16619</strain>
    </source>
</reference>
<accession>A0ABW0QMM4</accession>
<dbReference type="RefSeq" id="WP_377317418.1">
    <property type="nucleotide sequence ID" value="NZ_JBHSNF010000001.1"/>
</dbReference>
<dbReference type="Proteomes" id="UP001596114">
    <property type="component" value="Unassembled WGS sequence"/>
</dbReference>
<sequence>MTTPDNRPDTPLEQRARELYDEAVRRIDPDTAGRLRAARRQALEAARAPERHRARWLIPAGAFAVVALATMMVWQPLPHRGATPSHVAGTAPTTADLDNDLPPDADKTDPNLYQNLDFYGWLAANDSKPATR</sequence>
<comment type="caution">
    <text evidence="3">The sequence shown here is derived from an EMBL/GenBank/DDBJ whole genome shotgun (WGS) entry which is preliminary data.</text>
</comment>
<evidence type="ECO:0000256" key="1">
    <source>
        <dbReference type="SAM" id="MobiDB-lite"/>
    </source>
</evidence>
<dbReference type="EMBL" id="JBHSNF010000001">
    <property type="protein sequence ID" value="MFC5524852.1"/>
    <property type="molecule type" value="Genomic_DNA"/>
</dbReference>
<gene>
    <name evidence="3" type="ORF">ACFPPA_03760</name>
</gene>
<name>A0ABW0QMM4_9GAMM</name>
<feature type="transmembrane region" description="Helical" evidence="2">
    <location>
        <begin position="56"/>
        <end position="74"/>
    </location>
</feature>
<keyword evidence="2" id="KW-1133">Transmembrane helix</keyword>
<keyword evidence="4" id="KW-1185">Reference proteome</keyword>
<evidence type="ECO:0000313" key="4">
    <source>
        <dbReference type="Proteomes" id="UP001596114"/>
    </source>
</evidence>
<feature type="region of interest" description="Disordered" evidence="1">
    <location>
        <begin position="79"/>
        <end position="110"/>
    </location>
</feature>
<protein>
    <submittedName>
        <fullName evidence="3">DUF3619 family protein</fullName>
    </submittedName>
</protein>
<evidence type="ECO:0000313" key="3">
    <source>
        <dbReference type="EMBL" id="MFC5524852.1"/>
    </source>
</evidence>
<proteinExistence type="predicted"/>
<keyword evidence="2" id="KW-0812">Transmembrane</keyword>
<evidence type="ECO:0000256" key="2">
    <source>
        <dbReference type="SAM" id="Phobius"/>
    </source>
</evidence>
<organism evidence="3 4">
    <name type="scientific">Rhodanobacter ginsengisoli</name>
    <dbReference type="NCBI Taxonomy" id="418646"/>
    <lineage>
        <taxon>Bacteria</taxon>
        <taxon>Pseudomonadati</taxon>
        <taxon>Pseudomonadota</taxon>
        <taxon>Gammaproteobacteria</taxon>
        <taxon>Lysobacterales</taxon>
        <taxon>Rhodanobacteraceae</taxon>
        <taxon>Rhodanobacter</taxon>
    </lineage>
</organism>
<keyword evidence="2" id="KW-0472">Membrane</keyword>